<organism evidence="1 2">
    <name type="scientific">Adiantum capillus-veneris</name>
    <name type="common">Maidenhair fern</name>
    <dbReference type="NCBI Taxonomy" id="13818"/>
    <lineage>
        <taxon>Eukaryota</taxon>
        <taxon>Viridiplantae</taxon>
        <taxon>Streptophyta</taxon>
        <taxon>Embryophyta</taxon>
        <taxon>Tracheophyta</taxon>
        <taxon>Polypodiopsida</taxon>
        <taxon>Polypodiidae</taxon>
        <taxon>Polypodiales</taxon>
        <taxon>Pteridineae</taxon>
        <taxon>Pteridaceae</taxon>
        <taxon>Vittarioideae</taxon>
        <taxon>Adiantum</taxon>
    </lineage>
</organism>
<comment type="caution">
    <text evidence="1">The sequence shown here is derived from an EMBL/GenBank/DDBJ whole genome shotgun (WGS) entry which is preliminary data.</text>
</comment>
<evidence type="ECO:0000313" key="1">
    <source>
        <dbReference type="EMBL" id="KAI5063709.1"/>
    </source>
</evidence>
<gene>
    <name evidence="1" type="ORF">GOP47_0022256</name>
</gene>
<reference evidence="1" key="1">
    <citation type="submission" date="2021-01" db="EMBL/GenBank/DDBJ databases">
        <title>Adiantum capillus-veneris genome.</title>
        <authorList>
            <person name="Fang Y."/>
            <person name="Liao Q."/>
        </authorList>
    </citation>
    <scope>NUCLEOTIDE SEQUENCE</scope>
    <source>
        <strain evidence="1">H3</strain>
        <tissue evidence="1">Leaf</tissue>
    </source>
</reference>
<name>A0A9D4U900_ADICA</name>
<accession>A0A9D4U900</accession>
<proteinExistence type="predicted"/>
<dbReference type="Proteomes" id="UP000886520">
    <property type="component" value="Chromosome 21"/>
</dbReference>
<sequence length="117" mass="13645">MRHMMLCMLIRWSKRNRFAGEETFCAEQGVGQPSLLPCDGNAILTEEECFDEVDWGFDDPMVDVDEELQVLVAKAMARIQGMQGFPPFLVLFEETTQVKVCRCLLWRISYRRWMPCC</sequence>
<protein>
    <submittedName>
        <fullName evidence="1">Uncharacterized protein</fullName>
    </submittedName>
</protein>
<dbReference type="EMBL" id="JABFUD020000021">
    <property type="protein sequence ID" value="KAI5063709.1"/>
    <property type="molecule type" value="Genomic_DNA"/>
</dbReference>
<evidence type="ECO:0000313" key="2">
    <source>
        <dbReference type="Proteomes" id="UP000886520"/>
    </source>
</evidence>
<dbReference type="AlphaFoldDB" id="A0A9D4U900"/>
<keyword evidence="2" id="KW-1185">Reference proteome</keyword>